<dbReference type="AlphaFoldDB" id="A0AAD7CDA6"/>
<evidence type="ECO:0000313" key="2">
    <source>
        <dbReference type="EMBL" id="KAJ7687484.1"/>
    </source>
</evidence>
<evidence type="ECO:0000313" key="3">
    <source>
        <dbReference type="Proteomes" id="UP001221757"/>
    </source>
</evidence>
<dbReference type="Proteomes" id="UP001221757">
    <property type="component" value="Unassembled WGS sequence"/>
</dbReference>
<evidence type="ECO:0000313" key="1">
    <source>
        <dbReference type="EMBL" id="KAJ7645777.1"/>
    </source>
</evidence>
<gene>
    <name evidence="2" type="ORF">B0H17DRAFT_887019</name>
    <name evidence="1" type="ORF">B0H17DRAFT_888346</name>
</gene>
<dbReference type="Pfam" id="PF14223">
    <property type="entry name" value="Retrotran_gag_2"/>
    <property type="match status" value="1"/>
</dbReference>
<reference evidence="1" key="1">
    <citation type="submission" date="2023-03" db="EMBL/GenBank/DDBJ databases">
        <title>Massive genome expansion in bonnet fungi (Mycena s.s.) driven by repeated elements and novel gene families across ecological guilds.</title>
        <authorList>
            <consortium name="Lawrence Berkeley National Laboratory"/>
            <person name="Harder C.B."/>
            <person name="Miyauchi S."/>
            <person name="Viragh M."/>
            <person name="Kuo A."/>
            <person name="Thoen E."/>
            <person name="Andreopoulos B."/>
            <person name="Lu D."/>
            <person name="Skrede I."/>
            <person name="Drula E."/>
            <person name="Henrissat B."/>
            <person name="Morin E."/>
            <person name="Kohler A."/>
            <person name="Barry K."/>
            <person name="LaButti K."/>
            <person name="Morin E."/>
            <person name="Salamov A."/>
            <person name="Lipzen A."/>
            <person name="Mereny Z."/>
            <person name="Hegedus B."/>
            <person name="Baldrian P."/>
            <person name="Stursova M."/>
            <person name="Weitz H."/>
            <person name="Taylor A."/>
            <person name="Grigoriev I.V."/>
            <person name="Nagy L.G."/>
            <person name="Martin F."/>
            <person name="Kauserud H."/>
        </authorList>
    </citation>
    <scope>NUCLEOTIDE SEQUENCE</scope>
    <source>
        <strain evidence="1">CBHHK067</strain>
    </source>
</reference>
<accession>A0AAD7CDA6</accession>
<protein>
    <submittedName>
        <fullName evidence="1">Uncharacterized protein</fullName>
    </submittedName>
</protein>
<comment type="caution">
    <text evidence="1">The sequence shown here is derived from an EMBL/GenBank/DDBJ whole genome shotgun (WGS) entry which is preliminary data.</text>
</comment>
<feature type="non-terminal residue" evidence="1">
    <location>
        <position position="129"/>
    </location>
</feature>
<dbReference type="EMBL" id="JARKIE010000087">
    <property type="protein sequence ID" value="KAJ7687484.1"/>
    <property type="molecule type" value="Genomic_DNA"/>
</dbReference>
<proteinExistence type="predicted"/>
<organism evidence="1 3">
    <name type="scientific">Mycena rosella</name>
    <name type="common">Pink bonnet</name>
    <name type="synonym">Agaricus rosellus</name>
    <dbReference type="NCBI Taxonomy" id="1033263"/>
    <lineage>
        <taxon>Eukaryota</taxon>
        <taxon>Fungi</taxon>
        <taxon>Dikarya</taxon>
        <taxon>Basidiomycota</taxon>
        <taxon>Agaricomycotina</taxon>
        <taxon>Agaricomycetes</taxon>
        <taxon>Agaricomycetidae</taxon>
        <taxon>Agaricales</taxon>
        <taxon>Marasmiineae</taxon>
        <taxon>Mycenaceae</taxon>
        <taxon>Mycena</taxon>
    </lineage>
</organism>
<keyword evidence="3" id="KW-1185">Reference proteome</keyword>
<sequence length="129" mass="14116">MAATAILNDVLPSSVPSLKVTSDGNNFPIFSLRFLASVDAKGYLGHFDGTDQRPVFPNAPIAQAQADELTTWDKAERNSKALILQRVPDSVALLLNPMPTVADMWNYVVVTYSTKGAYAQTNLRSQFLQ</sequence>
<name>A0AAD7CDA6_MYCRO</name>
<dbReference type="EMBL" id="JARKIE010000393">
    <property type="protein sequence ID" value="KAJ7645777.1"/>
    <property type="molecule type" value="Genomic_DNA"/>
</dbReference>